<sequence length="212" mass="24322">MDTSGDPSLLYFYLHLLVIYELWVLVPFSYFETKFLNTINVPPLHFTPNAWGILRGFQIICCNLGVSPSVRVLLYFYMTKFLPSSSWVMLCPFPEVCLLEPFASSYEDRKDKFVRIRGKDNTYHVTLERETSLCLPYLGICETSRAADIRPPKIPRREVISSAPSGNQEVRLRTKILMGAPTPSKPSLCNDPAFEVVPFADHFLSFFHELLM</sequence>
<gene>
    <name evidence="3" type="ORF">KIW84_076902</name>
</gene>
<protein>
    <recommendedName>
        <fullName evidence="2">Transposase (putative) gypsy type domain-containing protein</fullName>
    </recommendedName>
</protein>
<evidence type="ECO:0000313" key="4">
    <source>
        <dbReference type="Proteomes" id="UP001058974"/>
    </source>
</evidence>
<evidence type="ECO:0000256" key="1">
    <source>
        <dbReference type="SAM" id="Phobius"/>
    </source>
</evidence>
<dbReference type="AlphaFoldDB" id="A0A9D4VZ17"/>
<dbReference type="Proteomes" id="UP001058974">
    <property type="component" value="Chromosome 7"/>
</dbReference>
<keyword evidence="1" id="KW-0812">Transmembrane</keyword>
<keyword evidence="1" id="KW-1133">Transmembrane helix</keyword>
<dbReference type="Pfam" id="PF04195">
    <property type="entry name" value="Transposase_28"/>
    <property type="match status" value="1"/>
</dbReference>
<feature type="domain" description="Transposase (putative) gypsy type" evidence="2">
    <location>
        <begin position="26"/>
        <end position="79"/>
    </location>
</feature>
<keyword evidence="1" id="KW-0472">Membrane</keyword>
<feature type="transmembrane region" description="Helical" evidence="1">
    <location>
        <begin position="51"/>
        <end position="77"/>
    </location>
</feature>
<accession>A0A9D4VZ17</accession>
<keyword evidence="4" id="KW-1185">Reference proteome</keyword>
<comment type="caution">
    <text evidence="3">The sequence shown here is derived from an EMBL/GenBank/DDBJ whole genome shotgun (WGS) entry which is preliminary data.</text>
</comment>
<organism evidence="3 4">
    <name type="scientific">Pisum sativum</name>
    <name type="common">Garden pea</name>
    <name type="synonym">Lathyrus oleraceus</name>
    <dbReference type="NCBI Taxonomy" id="3888"/>
    <lineage>
        <taxon>Eukaryota</taxon>
        <taxon>Viridiplantae</taxon>
        <taxon>Streptophyta</taxon>
        <taxon>Embryophyta</taxon>
        <taxon>Tracheophyta</taxon>
        <taxon>Spermatophyta</taxon>
        <taxon>Magnoliopsida</taxon>
        <taxon>eudicotyledons</taxon>
        <taxon>Gunneridae</taxon>
        <taxon>Pentapetalae</taxon>
        <taxon>rosids</taxon>
        <taxon>fabids</taxon>
        <taxon>Fabales</taxon>
        <taxon>Fabaceae</taxon>
        <taxon>Papilionoideae</taxon>
        <taxon>50 kb inversion clade</taxon>
        <taxon>NPAAA clade</taxon>
        <taxon>Hologalegina</taxon>
        <taxon>IRL clade</taxon>
        <taxon>Fabeae</taxon>
        <taxon>Lathyrus</taxon>
    </lineage>
</organism>
<feature type="transmembrane region" description="Helical" evidence="1">
    <location>
        <begin position="12"/>
        <end position="31"/>
    </location>
</feature>
<dbReference type="InterPro" id="IPR007321">
    <property type="entry name" value="Transposase_28"/>
</dbReference>
<name>A0A9D4VZ17_PEA</name>
<proteinExistence type="predicted"/>
<evidence type="ECO:0000259" key="2">
    <source>
        <dbReference type="Pfam" id="PF04195"/>
    </source>
</evidence>
<evidence type="ECO:0000313" key="3">
    <source>
        <dbReference type="EMBL" id="KAI5392291.1"/>
    </source>
</evidence>
<reference evidence="3 4" key="1">
    <citation type="journal article" date="2022" name="Nat. Genet.">
        <title>Improved pea reference genome and pan-genome highlight genomic features and evolutionary characteristics.</title>
        <authorList>
            <person name="Yang T."/>
            <person name="Liu R."/>
            <person name="Luo Y."/>
            <person name="Hu S."/>
            <person name="Wang D."/>
            <person name="Wang C."/>
            <person name="Pandey M.K."/>
            <person name="Ge S."/>
            <person name="Xu Q."/>
            <person name="Li N."/>
            <person name="Li G."/>
            <person name="Huang Y."/>
            <person name="Saxena R.K."/>
            <person name="Ji Y."/>
            <person name="Li M."/>
            <person name="Yan X."/>
            <person name="He Y."/>
            <person name="Liu Y."/>
            <person name="Wang X."/>
            <person name="Xiang C."/>
            <person name="Varshney R.K."/>
            <person name="Ding H."/>
            <person name="Gao S."/>
            <person name="Zong X."/>
        </authorList>
    </citation>
    <scope>NUCLEOTIDE SEQUENCE [LARGE SCALE GENOMIC DNA]</scope>
    <source>
        <strain evidence="3 4">cv. Zhongwan 6</strain>
    </source>
</reference>
<dbReference type="EMBL" id="JAMSHJ010000007">
    <property type="protein sequence ID" value="KAI5392291.1"/>
    <property type="molecule type" value="Genomic_DNA"/>
</dbReference>
<dbReference type="Gramene" id="Psat07G0690200-T1">
    <property type="protein sequence ID" value="KAI5392291.1"/>
    <property type="gene ID" value="KIW84_076902"/>
</dbReference>